<comment type="caution">
    <text evidence="2">The sequence shown here is derived from an EMBL/GenBank/DDBJ whole genome shotgun (WGS) entry which is preliminary data.</text>
</comment>
<protein>
    <submittedName>
        <fullName evidence="2">Uncharacterized protein</fullName>
    </submittedName>
</protein>
<feature type="compositionally biased region" description="Basic and acidic residues" evidence="1">
    <location>
        <begin position="171"/>
        <end position="183"/>
    </location>
</feature>
<dbReference type="HOGENOM" id="CLU_1284085_0_0_1"/>
<dbReference type="InParanoid" id="K1W7M6"/>
<dbReference type="EMBL" id="AMBO01000187">
    <property type="protein sequence ID" value="EKD04893.1"/>
    <property type="molecule type" value="Genomic_DNA"/>
</dbReference>
<evidence type="ECO:0000313" key="3">
    <source>
        <dbReference type="Proteomes" id="UP000006757"/>
    </source>
</evidence>
<gene>
    <name evidence="2" type="ORF">A1Q2_00839</name>
</gene>
<name>K1W7M6_TRIAC</name>
<dbReference type="Proteomes" id="UP000006757">
    <property type="component" value="Unassembled WGS sequence"/>
</dbReference>
<reference evidence="2 3" key="1">
    <citation type="journal article" date="2012" name="Eukaryot. Cell">
        <title>Genome sequence of the Trichosporon asahii environmental strain CBS 8904.</title>
        <authorList>
            <person name="Yang R.Y."/>
            <person name="Li H.T."/>
            <person name="Zhu H."/>
            <person name="Zhou G.P."/>
            <person name="Wang M."/>
            <person name="Wang L."/>
        </authorList>
    </citation>
    <scope>NUCLEOTIDE SEQUENCE [LARGE SCALE GENOMIC DNA]</scope>
    <source>
        <strain evidence="2 3">CBS 8904</strain>
    </source>
</reference>
<proteinExistence type="predicted"/>
<organism evidence="2 3">
    <name type="scientific">Trichosporon asahii var. asahii (strain CBS 8904)</name>
    <name type="common">Yeast</name>
    <dbReference type="NCBI Taxonomy" id="1220162"/>
    <lineage>
        <taxon>Eukaryota</taxon>
        <taxon>Fungi</taxon>
        <taxon>Dikarya</taxon>
        <taxon>Basidiomycota</taxon>
        <taxon>Agaricomycotina</taxon>
        <taxon>Tremellomycetes</taxon>
        <taxon>Trichosporonales</taxon>
        <taxon>Trichosporonaceae</taxon>
        <taxon>Trichosporon</taxon>
    </lineage>
</organism>
<evidence type="ECO:0000256" key="1">
    <source>
        <dbReference type="SAM" id="MobiDB-lite"/>
    </source>
</evidence>
<accession>K1W7M6</accession>
<dbReference type="AlphaFoldDB" id="K1W7M6"/>
<keyword evidence="3" id="KW-1185">Reference proteome</keyword>
<evidence type="ECO:0000313" key="2">
    <source>
        <dbReference type="EMBL" id="EKD04893.1"/>
    </source>
</evidence>
<dbReference type="eggNOG" id="ENOG502SG2F">
    <property type="taxonomic scope" value="Eukaryota"/>
</dbReference>
<sequence length="215" mass="23049">MERTRTVPLSLCPGPAPTQLPGYSAVLGPCSPAAAIHLSLGFLDLASLPSFNSQDEPPDPSSRALIITGPRHHIQSAIDSEDEPRLREPIPDLSKVDMRYCPTWRQAALLLSLLSSDPNPASAELVEKPGLIVLSDLSALFDRDVDEAKENVPPPPPPTTDIAIEGMEGVEVGKEKETKEPKEGTGQGRMGVPLPHQRSEAGRVSYGRSPGRART</sequence>
<feature type="region of interest" description="Disordered" evidence="1">
    <location>
        <begin position="168"/>
        <end position="215"/>
    </location>
</feature>
<dbReference type="STRING" id="1220162.K1W7M6"/>